<dbReference type="Proteomes" id="UP000033966">
    <property type="component" value="Unassembled WGS sequence"/>
</dbReference>
<dbReference type="SUPFAM" id="SSF47240">
    <property type="entry name" value="Ferritin-like"/>
    <property type="match status" value="1"/>
</dbReference>
<dbReference type="InterPro" id="IPR012348">
    <property type="entry name" value="RNR-like"/>
</dbReference>
<dbReference type="AlphaFoldDB" id="A0A0G1P5E3"/>
<organism evidence="2 3">
    <name type="scientific">Candidatus Jorgensenbacteria bacterium GW2011_GWA2_45_13</name>
    <dbReference type="NCBI Taxonomy" id="1618662"/>
    <lineage>
        <taxon>Bacteria</taxon>
        <taxon>Candidatus Joergenseniibacteriota</taxon>
    </lineage>
</organism>
<evidence type="ECO:0000313" key="2">
    <source>
        <dbReference type="EMBL" id="KKT91589.1"/>
    </source>
</evidence>
<sequence>MINIKSIFKFWKNRDGKKPICVSKDPVCGMTPTEGIDFVHEGIKYSFCSDHCKQQFEKDPKNYIEKL</sequence>
<reference evidence="2 3" key="1">
    <citation type="journal article" date="2015" name="Nature">
        <title>rRNA introns, odd ribosomes, and small enigmatic genomes across a large radiation of phyla.</title>
        <authorList>
            <person name="Brown C.T."/>
            <person name="Hug L.A."/>
            <person name="Thomas B.C."/>
            <person name="Sharon I."/>
            <person name="Castelle C.J."/>
            <person name="Singh A."/>
            <person name="Wilkins M.J."/>
            <person name="Williams K.H."/>
            <person name="Banfield J.F."/>
        </authorList>
    </citation>
    <scope>NUCLEOTIDE SEQUENCE [LARGE SCALE GENOMIC DNA]</scope>
</reference>
<evidence type="ECO:0000313" key="3">
    <source>
        <dbReference type="Proteomes" id="UP000033966"/>
    </source>
</evidence>
<comment type="caution">
    <text evidence="2">The sequence shown here is derived from an EMBL/GenBank/DDBJ whole genome shotgun (WGS) entry which is preliminary data.</text>
</comment>
<name>A0A0G1P5E3_9BACT</name>
<dbReference type="GO" id="GO:0016491">
    <property type="term" value="F:oxidoreductase activity"/>
    <property type="evidence" value="ECO:0007669"/>
    <property type="project" value="InterPro"/>
</dbReference>
<protein>
    <submittedName>
        <fullName evidence="2">Glycogen phosphorylase</fullName>
    </submittedName>
</protein>
<gene>
    <name evidence="2" type="ORF">UW92_C0010G0018</name>
</gene>
<evidence type="ECO:0000259" key="1">
    <source>
        <dbReference type="Pfam" id="PF04945"/>
    </source>
</evidence>
<feature type="domain" description="YHS" evidence="1">
    <location>
        <begin position="24"/>
        <end position="64"/>
    </location>
</feature>
<proteinExistence type="predicted"/>
<dbReference type="Pfam" id="PF04945">
    <property type="entry name" value="YHS"/>
    <property type="match status" value="1"/>
</dbReference>
<dbReference type="InterPro" id="IPR009078">
    <property type="entry name" value="Ferritin-like_SF"/>
</dbReference>
<dbReference type="InterPro" id="IPR007029">
    <property type="entry name" value="YHS_dom"/>
</dbReference>
<accession>A0A0G1P5E3</accession>
<dbReference type="EMBL" id="LCKF01000010">
    <property type="protein sequence ID" value="KKT91589.1"/>
    <property type="molecule type" value="Genomic_DNA"/>
</dbReference>
<dbReference type="Gene3D" id="1.10.620.20">
    <property type="entry name" value="Ribonucleotide Reductase, subunit A"/>
    <property type="match status" value="1"/>
</dbReference>